<evidence type="ECO:0000256" key="1">
    <source>
        <dbReference type="ARBA" id="ARBA00004651"/>
    </source>
</evidence>
<feature type="transmembrane region" description="Helical" evidence="6">
    <location>
        <begin position="132"/>
        <end position="153"/>
    </location>
</feature>
<dbReference type="Pfam" id="PF02690">
    <property type="entry name" value="Na_Pi_cotrans"/>
    <property type="match status" value="1"/>
</dbReference>
<evidence type="ECO:0000256" key="2">
    <source>
        <dbReference type="ARBA" id="ARBA00022475"/>
    </source>
</evidence>
<dbReference type="AlphaFoldDB" id="A0A8H2M6P7"/>
<dbReference type="Pfam" id="PF01895">
    <property type="entry name" value="PhoU"/>
    <property type="match status" value="1"/>
</dbReference>
<dbReference type="GO" id="GO:0005436">
    <property type="term" value="F:sodium:phosphate symporter activity"/>
    <property type="evidence" value="ECO:0007669"/>
    <property type="project" value="InterPro"/>
</dbReference>
<evidence type="ECO:0000256" key="6">
    <source>
        <dbReference type="SAM" id="Phobius"/>
    </source>
</evidence>
<dbReference type="InterPro" id="IPR038078">
    <property type="entry name" value="PhoU-like_sf"/>
</dbReference>
<gene>
    <name evidence="8" type="ORF">NCTC13150_01972</name>
</gene>
<dbReference type="Gene3D" id="1.20.58.220">
    <property type="entry name" value="Phosphate transport system protein phou homolog 2, domain 2"/>
    <property type="match status" value="1"/>
</dbReference>
<feature type="transmembrane region" description="Helical" evidence="6">
    <location>
        <begin position="240"/>
        <end position="258"/>
    </location>
</feature>
<evidence type="ECO:0000313" key="8">
    <source>
        <dbReference type="EMBL" id="VFB17379.1"/>
    </source>
</evidence>
<feature type="domain" description="PhoU" evidence="7">
    <location>
        <begin position="345"/>
        <end position="429"/>
    </location>
</feature>
<evidence type="ECO:0000313" key="9">
    <source>
        <dbReference type="Proteomes" id="UP000377798"/>
    </source>
</evidence>
<evidence type="ECO:0000256" key="4">
    <source>
        <dbReference type="ARBA" id="ARBA00022989"/>
    </source>
</evidence>
<dbReference type="RefSeq" id="WP_131749920.1">
    <property type="nucleotide sequence ID" value="NZ_CAACYI010000001.1"/>
</dbReference>
<evidence type="ECO:0000256" key="3">
    <source>
        <dbReference type="ARBA" id="ARBA00022692"/>
    </source>
</evidence>
<dbReference type="NCBIfam" id="NF037997">
    <property type="entry name" value="Na_Pi_symport"/>
    <property type="match status" value="1"/>
</dbReference>
<comment type="caution">
    <text evidence="8">The sequence shown here is derived from an EMBL/GenBank/DDBJ whole genome shotgun (WGS) entry which is preliminary data.</text>
</comment>
<feature type="transmembrane region" description="Helical" evidence="6">
    <location>
        <begin position="173"/>
        <end position="199"/>
    </location>
</feature>
<evidence type="ECO:0000256" key="5">
    <source>
        <dbReference type="ARBA" id="ARBA00023136"/>
    </source>
</evidence>
<reference evidence="8 9" key="1">
    <citation type="submission" date="2019-02" db="EMBL/GenBank/DDBJ databases">
        <authorList>
            <consortium name="Pathogen Informatics"/>
        </authorList>
    </citation>
    <scope>NUCLEOTIDE SEQUENCE [LARGE SCALE GENOMIC DNA]</scope>
    <source>
        <strain evidence="8 9">3012STDY7089603</strain>
    </source>
</reference>
<dbReference type="InterPro" id="IPR003841">
    <property type="entry name" value="Na/Pi_transpt"/>
</dbReference>
<accession>A0A8H2M6P7</accession>
<comment type="subcellular location">
    <subcellularLocation>
        <location evidence="1">Cell membrane</location>
        <topology evidence="1">Multi-pass membrane protein</topology>
    </subcellularLocation>
</comment>
<dbReference type="PANTHER" id="PTHR10010">
    <property type="entry name" value="SOLUTE CARRIER FAMILY 34 SODIUM PHOSPHATE , MEMBER 2-RELATED"/>
    <property type="match status" value="1"/>
</dbReference>
<sequence length="532" mass="58999">MSIYTVFAMLGGLALFLYGMDLMSEGLETTAGNKLHSIIEKLTSSTSKGLLVGIIVTAIIQSSSATTVMTVGFVNAGLMTIRQSVGIIMGANIGTTVTGQLVALNITDSAPLLAFGGFVVYKFVNKKTISSLGSVIMGLGLLFMGMEIMSSSMSPLQDSPVFTSLMLKFSNPILGVMVGCLVTALIQSSSASMGILQALANKNLIGLSGSIYIICGFNIGTCITSLLSSMGSSVNAKRTALVHVLFNLIGTFLFIFLVQVFPIERFILSISKDLPAAQLANLHTMFNVVTTMLLFPFSKQLASLATHLLPMKDAPMDSMSLRYIKPKNVHDANLVLTDVRAEADRMLNISLKNYYLAIECFYYYDDNKHREILHNEEVINYLNSHITKYIIDLLSEAMDDQVASYFTGYMRIVRDIERIGDHIKNIAEFAEINEERKLTFSDQCYEELDILNKSLLSFYDLVTKEEDRFIRRSKARDFDLSISSNIEKYRDLHLDRMKDGICNPESGLVYEKTLTAFERISAYLRNIGKLKM</sequence>
<keyword evidence="9" id="KW-1185">Reference proteome</keyword>
<dbReference type="SUPFAM" id="SSF109755">
    <property type="entry name" value="PhoU-like"/>
    <property type="match status" value="1"/>
</dbReference>
<evidence type="ECO:0000259" key="7">
    <source>
        <dbReference type="Pfam" id="PF01895"/>
    </source>
</evidence>
<dbReference type="GO" id="GO:0044341">
    <property type="term" value="P:sodium-dependent phosphate transport"/>
    <property type="evidence" value="ECO:0007669"/>
    <property type="project" value="InterPro"/>
</dbReference>
<feature type="transmembrane region" description="Helical" evidence="6">
    <location>
        <begin position="211"/>
        <end position="228"/>
    </location>
</feature>
<dbReference type="NCBIfam" id="TIGR00704">
    <property type="entry name" value="NaPi_cotrn_rel"/>
    <property type="match status" value="1"/>
</dbReference>
<dbReference type="Proteomes" id="UP000377798">
    <property type="component" value="Unassembled WGS sequence"/>
</dbReference>
<keyword evidence="4 6" id="KW-1133">Transmembrane helix</keyword>
<dbReference type="PANTHER" id="PTHR10010:SF46">
    <property type="entry name" value="SODIUM-DEPENDENT PHOSPHATE TRANSPORT PROTEIN 2B"/>
    <property type="match status" value="1"/>
</dbReference>
<dbReference type="GO" id="GO:0005886">
    <property type="term" value="C:plasma membrane"/>
    <property type="evidence" value="ECO:0007669"/>
    <property type="project" value="UniProtKB-SubCell"/>
</dbReference>
<proteinExistence type="predicted"/>
<dbReference type="EMBL" id="CAACYI010000001">
    <property type="protein sequence ID" value="VFB17379.1"/>
    <property type="molecule type" value="Genomic_DNA"/>
</dbReference>
<keyword evidence="3 6" id="KW-0812">Transmembrane</keyword>
<organism evidence="8 9">
    <name type="scientific">Urinicoccus massiliensis</name>
    <dbReference type="NCBI Taxonomy" id="1723382"/>
    <lineage>
        <taxon>Bacteria</taxon>
        <taxon>Bacillati</taxon>
        <taxon>Bacillota</taxon>
        <taxon>Tissierellia</taxon>
        <taxon>Tissierellales</taxon>
        <taxon>Peptoniphilaceae</taxon>
        <taxon>Urinicoccus</taxon>
    </lineage>
</organism>
<keyword evidence="2" id="KW-1003">Cell membrane</keyword>
<keyword evidence="5 6" id="KW-0472">Membrane</keyword>
<dbReference type="InterPro" id="IPR004633">
    <property type="entry name" value="NaPi_cotrn-rel/YqeW-like"/>
</dbReference>
<protein>
    <submittedName>
        <fullName evidence="8">Na/Pi-cotransporter II-related protein</fullName>
    </submittedName>
</protein>
<feature type="transmembrane region" description="Helical" evidence="6">
    <location>
        <begin position="50"/>
        <end position="74"/>
    </location>
</feature>
<name>A0A8H2M6P7_9FIRM</name>
<dbReference type="InterPro" id="IPR026022">
    <property type="entry name" value="PhoU_dom"/>
</dbReference>